<dbReference type="RefSeq" id="WP_155585575.1">
    <property type="nucleotide sequence ID" value="NZ_JBHSTH010000044.1"/>
</dbReference>
<dbReference type="InterPro" id="IPR036390">
    <property type="entry name" value="WH_DNA-bd_sf"/>
</dbReference>
<dbReference type="SMART" id="SM00347">
    <property type="entry name" value="HTH_MARR"/>
    <property type="match status" value="1"/>
</dbReference>
<name>A0A6I3WJM4_9PSED</name>
<organism evidence="2 3">
    <name type="scientific">Pseudomonas spelaei</name>
    <dbReference type="NCBI Taxonomy" id="1055469"/>
    <lineage>
        <taxon>Bacteria</taxon>
        <taxon>Pseudomonadati</taxon>
        <taxon>Pseudomonadota</taxon>
        <taxon>Gammaproteobacteria</taxon>
        <taxon>Pseudomonadales</taxon>
        <taxon>Pseudomonadaceae</taxon>
        <taxon>Pseudomonas</taxon>
    </lineage>
</organism>
<keyword evidence="3" id="KW-1185">Reference proteome</keyword>
<dbReference type="PANTHER" id="PTHR39515:SF2">
    <property type="entry name" value="HTH-TYPE TRANSCRIPTIONAL REGULATOR RV0880"/>
    <property type="match status" value="1"/>
</dbReference>
<evidence type="ECO:0000259" key="1">
    <source>
        <dbReference type="PROSITE" id="PS50995"/>
    </source>
</evidence>
<dbReference type="EMBL" id="WNNK01000024">
    <property type="protein sequence ID" value="MUF07432.1"/>
    <property type="molecule type" value="Genomic_DNA"/>
</dbReference>
<dbReference type="Gene3D" id="1.10.287.100">
    <property type="match status" value="1"/>
</dbReference>
<reference evidence="2 3" key="1">
    <citation type="submission" date="2019-11" db="EMBL/GenBank/DDBJ databases">
        <title>Pseudomonas karstica sp. nov. and Pseudomonas spelaei sp. nov. from karst caves.</title>
        <authorList>
            <person name="Zeman M."/>
        </authorList>
    </citation>
    <scope>NUCLEOTIDE SEQUENCE [LARGE SCALE GENOMIC DNA]</scope>
    <source>
        <strain evidence="2 3">CCM 7893</strain>
    </source>
</reference>
<gene>
    <name evidence="2" type="ORF">GNF76_24060</name>
</gene>
<comment type="caution">
    <text evidence="2">The sequence shown here is derived from an EMBL/GenBank/DDBJ whole genome shotgun (WGS) entry which is preliminary data.</text>
</comment>
<dbReference type="PANTHER" id="PTHR39515">
    <property type="entry name" value="CONSERVED PROTEIN"/>
    <property type="match status" value="1"/>
</dbReference>
<protein>
    <submittedName>
        <fullName evidence="2">MarR family transcriptional regulator</fullName>
    </submittedName>
</protein>
<dbReference type="GO" id="GO:0003700">
    <property type="term" value="F:DNA-binding transcription factor activity"/>
    <property type="evidence" value="ECO:0007669"/>
    <property type="project" value="InterPro"/>
</dbReference>
<dbReference type="InterPro" id="IPR036388">
    <property type="entry name" value="WH-like_DNA-bd_sf"/>
</dbReference>
<evidence type="ECO:0000313" key="3">
    <source>
        <dbReference type="Proteomes" id="UP000438196"/>
    </source>
</evidence>
<proteinExistence type="predicted"/>
<dbReference type="AlphaFoldDB" id="A0A6I3WJM4"/>
<accession>A0A6I3WJM4</accession>
<dbReference type="SUPFAM" id="SSF46785">
    <property type="entry name" value="Winged helix' DNA-binding domain"/>
    <property type="match status" value="1"/>
</dbReference>
<dbReference type="InterPro" id="IPR052526">
    <property type="entry name" value="HTH-type_Bedaq_tolerance"/>
</dbReference>
<dbReference type="InterPro" id="IPR000835">
    <property type="entry name" value="HTH_MarR-typ"/>
</dbReference>
<dbReference type="OrthoDB" id="3215377at2"/>
<dbReference type="Gene3D" id="1.10.10.10">
    <property type="entry name" value="Winged helix-like DNA-binding domain superfamily/Winged helix DNA-binding domain"/>
    <property type="match status" value="1"/>
</dbReference>
<evidence type="ECO:0000313" key="2">
    <source>
        <dbReference type="EMBL" id="MUF07432.1"/>
    </source>
</evidence>
<dbReference type="Proteomes" id="UP000438196">
    <property type="component" value="Unassembled WGS sequence"/>
</dbReference>
<feature type="domain" description="HTH marR-type" evidence="1">
    <location>
        <begin position="13"/>
        <end position="149"/>
    </location>
</feature>
<sequence>MSKSSITPNTQSTATLAAELRISLSKLIRRLREQTHPNDFTCAQKSVLLRLDRDGPTTVSALARAESVRPQSMRITVAGLETMKAVSGQPDPTDGRQTLIDLTPVFRKHLNASRAAKDDWLLRALQEQLSPEEQGELAAAVKLLERLADV</sequence>
<dbReference type="PROSITE" id="PS50995">
    <property type="entry name" value="HTH_MARR_2"/>
    <property type="match status" value="1"/>
</dbReference>